<dbReference type="Gene3D" id="3.40.190.10">
    <property type="entry name" value="Periplasmic binding protein-like II"/>
    <property type="match status" value="1"/>
</dbReference>
<keyword evidence="4" id="KW-1185">Reference proteome</keyword>
<dbReference type="PROSITE" id="PS51318">
    <property type="entry name" value="TAT"/>
    <property type="match status" value="1"/>
</dbReference>
<dbReference type="CDD" id="cd13578">
    <property type="entry name" value="PBP2_Bug27"/>
    <property type="match status" value="1"/>
</dbReference>
<feature type="chain" id="PRO_5047369029" evidence="2">
    <location>
        <begin position="27"/>
        <end position="326"/>
    </location>
</feature>
<comment type="caution">
    <text evidence="3">The sequence shown here is derived from an EMBL/GenBank/DDBJ whole genome shotgun (WGS) entry which is preliminary data.</text>
</comment>
<name>A0ABS5F0T6_9PROT</name>
<dbReference type="SUPFAM" id="SSF53850">
    <property type="entry name" value="Periplasmic binding protein-like II"/>
    <property type="match status" value="1"/>
</dbReference>
<evidence type="ECO:0000313" key="3">
    <source>
        <dbReference type="EMBL" id="MBR0666157.1"/>
    </source>
</evidence>
<dbReference type="RefSeq" id="WP_211853826.1">
    <property type="nucleotide sequence ID" value="NZ_JAAGBB010000020.1"/>
</dbReference>
<dbReference type="PANTHER" id="PTHR42928:SF5">
    <property type="entry name" value="BLR1237 PROTEIN"/>
    <property type="match status" value="1"/>
</dbReference>
<dbReference type="Pfam" id="PF03401">
    <property type="entry name" value="TctC"/>
    <property type="match status" value="1"/>
</dbReference>
<dbReference type="InterPro" id="IPR006311">
    <property type="entry name" value="TAT_signal"/>
</dbReference>
<dbReference type="PANTHER" id="PTHR42928">
    <property type="entry name" value="TRICARBOXYLATE-BINDING PROTEIN"/>
    <property type="match status" value="1"/>
</dbReference>
<proteinExistence type="inferred from homology"/>
<dbReference type="Gene3D" id="3.40.190.150">
    <property type="entry name" value="Bordetella uptake gene, domain 1"/>
    <property type="match status" value="1"/>
</dbReference>
<organism evidence="3 4">
    <name type="scientific">Plastoroseomonas hellenica</name>
    <dbReference type="NCBI Taxonomy" id="2687306"/>
    <lineage>
        <taxon>Bacteria</taxon>
        <taxon>Pseudomonadati</taxon>
        <taxon>Pseudomonadota</taxon>
        <taxon>Alphaproteobacteria</taxon>
        <taxon>Acetobacterales</taxon>
        <taxon>Acetobacteraceae</taxon>
        <taxon>Plastoroseomonas</taxon>
    </lineage>
</organism>
<dbReference type="InterPro" id="IPR005064">
    <property type="entry name" value="BUG"/>
</dbReference>
<dbReference type="InterPro" id="IPR042100">
    <property type="entry name" value="Bug_dom1"/>
</dbReference>
<reference evidence="4" key="1">
    <citation type="journal article" date="2021" name="Syst. Appl. Microbiol.">
        <title>Roseomonas hellenica sp. nov., isolated from roots of wild-growing Alkanna tinctoria.</title>
        <authorList>
            <person name="Rat A."/>
            <person name="Naranjo H.D."/>
            <person name="Lebbe L."/>
            <person name="Cnockaert M."/>
            <person name="Krigas N."/>
            <person name="Grigoriadou K."/>
            <person name="Maloupa E."/>
            <person name="Willems A."/>
        </authorList>
    </citation>
    <scope>NUCLEOTIDE SEQUENCE [LARGE SCALE GENOMIC DNA]</scope>
    <source>
        <strain evidence="4">LMG 31523</strain>
    </source>
</reference>
<gene>
    <name evidence="3" type="ORF">GXW71_17485</name>
</gene>
<keyword evidence="2" id="KW-0732">Signal</keyword>
<evidence type="ECO:0000256" key="2">
    <source>
        <dbReference type="SAM" id="SignalP"/>
    </source>
</evidence>
<sequence length="326" mass="33707">MHSISRRKIVGAGAGLAAAPFAPALAQPAANWPSRPVRLIVPYAAGGPSDILARAVQAPLQAALGQPIVVENRPGGGAIIGTETAARAEDGHTFLVADSPHTIIPAVQARVPYDPANDFRPITLFGAVSMVLMVNPALPARSLAEFIASAKARPDAVTFGSSGVGSLTHLLPEWLGLITGAKFTTVPYRGSGPALLDVVAGQINAIFSSTLSAAGPLRDNQVRPLAVAAPSRIPTLPEVPTMREGGVDLVCGNWWGVLAPRSTPPQVAARLESALGEAIDHPAVRDRFVALGIEARPRGAAPFAELLSAEFATWARVARDAGVSVQ</sequence>
<protein>
    <submittedName>
        <fullName evidence="3">Tripartite tricarboxylate transporter substrate binding protein</fullName>
    </submittedName>
</protein>
<feature type="signal peptide" evidence="2">
    <location>
        <begin position="1"/>
        <end position="26"/>
    </location>
</feature>
<evidence type="ECO:0000313" key="4">
    <source>
        <dbReference type="Proteomes" id="UP001196870"/>
    </source>
</evidence>
<dbReference type="PIRSF" id="PIRSF017082">
    <property type="entry name" value="YflP"/>
    <property type="match status" value="1"/>
</dbReference>
<evidence type="ECO:0000256" key="1">
    <source>
        <dbReference type="ARBA" id="ARBA00006987"/>
    </source>
</evidence>
<dbReference type="EMBL" id="JAAGBB010000020">
    <property type="protein sequence ID" value="MBR0666157.1"/>
    <property type="molecule type" value="Genomic_DNA"/>
</dbReference>
<comment type="similarity">
    <text evidence="1">Belongs to the UPF0065 (bug) family.</text>
</comment>
<accession>A0ABS5F0T6</accession>
<dbReference type="Proteomes" id="UP001196870">
    <property type="component" value="Unassembled WGS sequence"/>
</dbReference>